<dbReference type="AlphaFoldDB" id="A0A3L7AQC6"/>
<dbReference type="EMBL" id="RCUY01000009">
    <property type="protein sequence ID" value="RLP82314.1"/>
    <property type="molecule type" value="Genomic_DNA"/>
</dbReference>
<accession>A0A3L7AQC6</accession>
<gene>
    <name evidence="1" type="ORF">D9V34_11025</name>
</gene>
<dbReference type="RefSeq" id="WP_121688845.1">
    <property type="nucleotide sequence ID" value="NZ_RCUY01000009.1"/>
</dbReference>
<keyword evidence="2" id="KW-1185">Reference proteome</keyword>
<reference evidence="1 2" key="1">
    <citation type="submission" date="2018-10" db="EMBL/GenBank/DDBJ databases">
        <authorList>
            <person name="Li J."/>
        </authorList>
    </citation>
    <scope>NUCLEOTIDE SEQUENCE [LARGE SCALE GENOMIC DNA]</scope>
    <source>
        <strain evidence="1 2">JCM 11654</strain>
    </source>
</reference>
<dbReference type="OrthoDB" id="799068at2"/>
<proteinExistence type="predicted"/>
<sequence length="191" mass="20855">MTSHHRKLSPPQPRQPTRLFFLTLGLIAVFFGVTVGASWTNNVLTRSPKTSVSADIQALFPQGWAFFTKSPREPAAVPYLQTAAGDWVRADSLPQAGANNLFGLSRNQRAQGTELAIIAHLLPGFEKCADYVSNCLETAAPPRTVLASPTRAQRFCGDLTIVMQEPVKFGYRDRVPSQTRAVSLARVAITC</sequence>
<evidence type="ECO:0000313" key="1">
    <source>
        <dbReference type="EMBL" id="RLP82314.1"/>
    </source>
</evidence>
<dbReference type="Pfam" id="PF17418">
    <property type="entry name" value="SdpA"/>
    <property type="match status" value="1"/>
</dbReference>
<name>A0A3L7AQC6_9MICO</name>
<dbReference type="InterPro" id="IPR023902">
    <property type="entry name" value="Sporulation_SdpA"/>
</dbReference>
<organism evidence="1 2">
    <name type="scientific">Mycetocola lacteus</name>
    <dbReference type="NCBI Taxonomy" id="76637"/>
    <lineage>
        <taxon>Bacteria</taxon>
        <taxon>Bacillati</taxon>
        <taxon>Actinomycetota</taxon>
        <taxon>Actinomycetes</taxon>
        <taxon>Micrococcales</taxon>
        <taxon>Microbacteriaceae</taxon>
        <taxon>Mycetocola</taxon>
    </lineage>
</organism>
<dbReference type="Proteomes" id="UP000269438">
    <property type="component" value="Unassembled WGS sequence"/>
</dbReference>
<evidence type="ECO:0000313" key="2">
    <source>
        <dbReference type="Proteomes" id="UP000269438"/>
    </source>
</evidence>
<comment type="caution">
    <text evidence="1">The sequence shown here is derived from an EMBL/GenBank/DDBJ whole genome shotgun (WGS) entry which is preliminary data.</text>
</comment>
<protein>
    <submittedName>
        <fullName evidence="1">SdpA family antimicrobial peptide system protein</fullName>
    </submittedName>
</protein>
<dbReference type="NCBIfam" id="TIGR04034">
    <property type="entry name" value="export_SdpA"/>
    <property type="match status" value="1"/>
</dbReference>